<organism evidence="2 3">
    <name type="scientific">Candidatus Methylomirabilis limnetica</name>
    <dbReference type="NCBI Taxonomy" id="2033718"/>
    <lineage>
        <taxon>Bacteria</taxon>
        <taxon>Candidatus Methylomirabilota</taxon>
        <taxon>Candidatus Methylomirabilia</taxon>
        <taxon>Candidatus Methylomirabilales</taxon>
        <taxon>Candidatus Methylomirabilaceae</taxon>
        <taxon>Candidatus Methylomirabilis</taxon>
    </lineage>
</organism>
<keyword evidence="2" id="KW-0489">Methyltransferase</keyword>
<sequence>MEYLMENEEEAFRLDIKTNSRVVEQQALWAGIKPGMHVADMCCGSGKVTSILHKLVQPGGVAIGFDGSEKRIEYAKERYNDKGITFRRRDIRKSLGGEEMFDFVWMRFALEYYLSSSFDIVKNVTKLIKPGGILCLVDLDHNCLSHFGISPRLERTIFAVIKYLEENADFDPYVGRKLYSFLYDLGYQDINMDVTAHHLIFGELNDIDAYNWTKKFEVISKKVNFNFEEYDGGYEEFLGEFNRFFIDPRRFTYTPVICCRGRKPVA</sequence>
<dbReference type="InterPro" id="IPR029063">
    <property type="entry name" value="SAM-dependent_MTases_sf"/>
</dbReference>
<evidence type="ECO:0000313" key="2">
    <source>
        <dbReference type="EMBL" id="PTL35343.1"/>
    </source>
</evidence>
<dbReference type="CDD" id="cd02440">
    <property type="entry name" value="AdoMet_MTases"/>
    <property type="match status" value="1"/>
</dbReference>
<keyword evidence="2" id="KW-0808">Transferase</keyword>
<evidence type="ECO:0000313" key="3">
    <source>
        <dbReference type="Proteomes" id="UP000241436"/>
    </source>
</evidence>
<dbReference type="Pfam" id="PF13847">
    <property type="entry name" value="Methyltransf_31"/>
    <property type="match status" value="1"/>
</dbReference>
<dbReference type="GO" id="GO:0008168">
    <property type="term" value="F:methyltransferase activity"/>
    <property type="evidence" value="ECO:0007669"/>
    <property type="project" value="UniProtKB-KW"/>
</dbReference>
<dbReference type="AlphaFoldDB" id="A0A2T4TW62"/>
<dbReference type="GO" id="GO:0032259">
    <property type="term" value="P:methylation"/>
    <property type="evidence" value="ECO:0007669"/>
    <property type="project" value="UniProtKB-KW"/>
</dbReference>
<reference evidence="3" key="2">
    <citation type="journal article" date="2018" name="Environ. Microbiol.">
        <title>Bloom of a denitrifying methanotroph, 'Candidatus Methylomirabilis limnetica', in a deep stratified lake.</title>
        <authorList>
            <person name="Graf J.S."/>
            <person name="Mayr M.J."/>
            <person name="Marchant H.K."/>
            <person name="Tienken D."/>
            <person name="Hach P.F."/>
            <person name="Brand A."/>
            <person name="Schubert C.J."/>
            <person name="Kuypers M.M."/>
            <person name="Milucka J."/>
        </authorList>
    </citation>
    <scope>NUCLEOTIDE SEQUENCE [LARGE SCALE GENOMIC DNA]</scope>
    <source>
        <strain evidence="3">Zug</strain>
    </source>
</reference>
<dbReference type="Proteomes" id="UP000241436">
    <property type="component" value="Unassembled WGS sequence"/>
</dbReference>
<accession>A0A2T4TW62</accession>
<dbReference type="RefSeq" id="WP_107563253.1">
    <property type="nucleotide sequence ID" value="NZ_NVQC01000025.1"/>
</dbReference>
<comment type="caution">
    <text evidence="2">The sequence shown here is derived from an EMBL/GenBank/DDBJ whole genome shotgun (WGS) entry which is preliminary data.</text>
</comment>
<dbReference type="PANTHER" id="PTHR43861:SF1">
    <property type="entry name" value="TRANS-ACONITATE 2-METHYLTRANSFERASE"/>
    <property type="match status" value="1"/>
</dbReference>
<gene>
    <name evidence="2" type="ORF">CLG94_10220</name>
</gene>
<dbReference type="PANTHER" id="PTHR43861">
    <property type="entry name" value="TRANS-ACONITATE 2-METHYLTRANSFERASE-RELATED"/>
    <property type="match status" value="1"/>
</dbReference>
<dbReference type="EMBL" id="NVQC01000025">
    <property type="protein sequence ID" value="PTL35343.1"/>
    <property type="molecule type" value="Genomic_DNA"/>
</dbReference>
<reference evidence="2 3" key="1">
    <citation type="submission" date="2017-09" db="EMBL/GenBank/DDBJ databases">
        <title>Bloom of a denitrifying methanotroph, Candidatus Methylomirabilis limnetica, in a deep stratified lake.</title>
        <authorList>
            <person name="Graf J.S."/>
            <person name="Marchant H.K."/>
            <person name="Tienken D."/>
            <person name="Hach P.F."/>
            <person name="Brand A."/>
            <person name="Schubert C.J."/>
            <person name="Kuypers M.M."/>
            <person name="Milucka J."/>
        </authorList>
    </citation>
    <scope>NUCLEOTIDE SEQUENCE [LARGE SCALE GENOMIC DNA]</scope>
    <source>
        <strain evidence="2 3">Zug</strain>
    </source>
</reference>
<keyword evidence="3" id="KW-1185">Reference proteome</keyword>
<feature type="domain" description="Methyltransferase" evidence="1">
    <location>
        <begin position="32"/>
        <end position="140"/>
    </location>
</feature>
<evidence type="ECO:0000259" key="1">
    <source>
        <dbReference type="Pfam" id="PF13847"/>
    </source>
</evidence>
<dbReference type="Gene3D" id="3.40.50.150">
    <property type="entry name" value="Vaccinia Virus protein VP39"/>
    <property type="match status" value="1"/>
</dbReference>
<protein>
    <submittedName>
        <fullName evidence="2">Methyltransferase type 11</fullName>
    </submittedName>
</protein>
<name>A0A2T4TW62_9BACT</name>
<dbReference type="OrthoDB" id="9770485at2"/>
<dbReference type="SUPFAM" id="SSF53335">
    <property type="entry name" value="S-adenosyl-L-methionine-dependent methyltransferases"/>
    <property type="match status" value="1"/>
</dbReference>
<proteinExistence type="predicted"/>
<dbReference type="InterPro" id="IPR025714">
    <property type="entry name" value="Methyltranfer_dom"/>
</dbReference>